<evidence type="ECO:0000313" key="2">
    <source>
        <dbReference type="EMBL" id="RJS45690.1"/>
    </source>
</evidence>
<keyword evidence="1" id="KW-1133">Transmembrane helix</keyword>
<feature type="transmembrane region" description="Helical" evidence="1">
    <location>
        <begin position="38"/>
        <end position="57"/>
    </location>
</feature>
<organism evidence="2 3">
    <name type="scientific">Nocardioides cavernaquae</name>
    <dbReference type="NCBI Taxonomy" id="2321396"/>
    <lineage>
        <taxon>Bacteria</taxon>
        <taxon>Bacillati</taxon>
        <taxon>Actinomycetota</taxon>
        <taxon>Actinomycetes</taxon>
        <taxon>Propionibacteriales</taxon>
        <taxon>Nocardioidaceae</taxon>
        <taxon>Nocardioides</taxon>
    </lineage>
</organism>
<proteinExistence type="predicted"/>
<dbReference type="EMBL" id="QYRP01000002">
    <property type="protein sequence ID" value="RJS45690.1"/>
    <property type="molecule type" value="Genomic_DNA"/>
</dbReference>
<sequence length="66" mass="7159">MDSDMNILKNWAATVAGAVIVLLIVLLEVTDSANTVKAFVWIIGFVLLAAGIAFDLFRQKKLKLPA</sequence>
<gene>
    <name evidence="2" type="ORF">D4739_05285</name>
</gene>
<dbReference type="AlphaFoldDB" id="A0A3A5HCB8"/>
<feature type="transmembrane region" description="Helical" evidence="1">
    <location>
        <begin position="7"/>
        <end position="26"/>
    </location>
</feature>
<keyword evidence="1" id="KW-0472">Membrane</keyword>
<dbReference type="Proteomes" id="UP000276542">
    <property type="component" value="Unassembled WGS sequence"/>
</dbReference>
<protein>
    <submittedName>
        <fullName evidence="2">Uncharacterized protein</fullName>
    </submittedName>
</protein>
<reference evidence="3" key="1">
    <citation type="submission" date="2018-09" db="EMBL/GenBank/DDBJ databases">
        <authorList>
            <person name="Zhu H."/>
        </authorList>
    </citation>
    <scope>NUCLEOTIDE SEQUENCE [LARGE SCALE GENOMIC DNA]</scope>
    <source>
        <strain evidence="3">K1W22B-1</strain>
    </source>
</reference>
<evidence type="ECO:0000256" key="1">
    <source>
        <dbReference type="SAM" id="Phobius"/>
    </source>
</evidence>
<name>A0A3A5HCB8_9ACTN</name>
<accession>A0A3A5HCB8</accession>
<keyword evidence="3" id="KW-1185">Reference proteome</keyword>
<keyword evidence="1" id="KW-0812">Transmembrane</keyword>
<comment type="caution">
    <text evidence="2">The sequence shown here is derived from an EMBL/GenBank/DDBJ whole genome shotgun (WGS) entry which is preliminary data.</text>
</comment>
<evidence type="ECO:0000313" key="3">
    <source>
        <dbReference type="Proteomes" id="UP000276542"/>
    </source>
</evidence>